<accession>A0A0F9YK91</accession>
<sequence length="82" mass="9594">MSGYHRVHKHASSLRVASRLIPNRIVLAVDNMEEKFIEIQNFEIRCYSNCPIYVNDRCQALGREVFPELNCEAQRVSRGERE</sequence>
<gene>
    <name evidence="1" type="ORF">UR21_C0004G0050</name>
</gene>
<name>A0A0F9YK91_9BACT</name>
<protein>
    <submittedName>
        <fullName evidence="1">Uncharacterized protein</fullName>
    </submittedName>
</protein>
<reference evidence="1 2" key="1">
    <citation type="journal article" date="2015" name="Nature">
        <title>rRNA introns, odd ribosomes, and small enigmatic genomes across a large radiation of phyla.</title>
        <authorList>
            <person name="Brown C.T."/>
            <person name="Hug L.A."/>
            <person name="Thomas B.C."/>
            <person name="Sharon I."/>
            <person name="Castelle C.J."/>
            <person name="Singh A."/>
            <person name="Wilkins M.J."/>
            <person name="Williams K.H."/>
            <person name="Banfield J.F."/>
        </authorList>
    </citation>
    <scope>NUCLEOTIDE SEQUENCE [LARGE SCALE GENOMIC DNA]</scope>
</reference>
<evidence type="ECO:0000313" key="1">
    <source>
        <dbReference type="EMBL" id="KKP31914.1"/>
    </source>
</evidence>
<comment type="caution">
    <text evidence="1">The sequence shown here is derived from an EMBL/GenBank/DDBJ whole genome shotgun (WGS) entry which is preliminary data.</text>
</comment>
<organism evidence="1 2">
    <name type="scientific">Candidatus Woesebacteria bacterium GW2011_GWC2_31_9</name>
    <dbReference type="NCBI Taxonomy" id="1618586"/>
    <lineage>
        <taxon>Bacteria</taxon>
        <taxon>Candidatus Woeseibacteriota</taxon>
    </lineage>
</organism>
<dbReference type="EMBL" id="LBOI01000004">
    <property type="protein sequence ID" value="KKP31914.1"/>
    <property type="molecule type" value="Genomic_DNA"/>
</dbReference>
<evidence type="ECO:0000313" key="2">
    <source>
        <dbReference type="Proteomes" id="UP000034803"/>
    </source>
</evidence>
<proteinExistence type="predicted"/>
<dbReference type="Proteomes" id="UP000034803">
    <property type="component" value="Unassembled WGS sequence"/>
</dbReference>
<dbReference type="AlphaFoldDB" id="A0A0F9YK91"/>